<organism evidence="1">
    <name type="scientific">Streptomyces sp. SID12501</name>
    <dbReference type="NCBI Taxonomy" id="2706042"/>
    <lineage>
        <taxon>Bacteria</taxon>
        <taxon>Bacillati</taxon>
        <taxon>Actinomycetota</taxon>
        <taxon>Actinomycetes</taxon>
        <taxon>Kitasatosporales</taxon>
        <taxon>Streptomycetaceae</taxon>
        <taxon>Streptomyces</taxon>
    </lineage>
</organism>
<dbReference type="EMBL" id="JAAGLU010000032">
    <property type="protein sequence ID" value="NEC90481.1"/>
    <property type="molecule type" value="Genomic_DNA"/>
</dbReference>
<proteinExistence type="predicted"/>
<protein>
    <submittedName>
        <fullName evidence="1">Uncharacterized protein</fullName>
    </submittedName>
</protein>
<dbReference type="RefSeq" id="WP_164320360.1">
    <property type="nucleotide sequence ID" value="NZ_JAAGLU010000032.1"/>
</dbReference>
<sequence length="84" mass="9246">MPRVIQPLYSVQYDGTNAEHIAGTWCTGITLVSNTGQDMVYADGDNGGRHTVNLGEWLVISGAHDITPTIFTTEEYTSRYVELP</sequence>
<gene>
    <name evidence="1" type="ORF">G3I71_32820</name>
</gene>
<comment type="caution">
    <text evidence="1">The sequence shown here is derived from an EMBL/GenBank/DDBJ whole genome shotgun (WGS) entry which is preliminary data.</text>
</comment>
<accession>A0A6B3C1B3</accession>
<evidence type="ECO:0000313" key="1">
    <source>
        <dbReference type="EMBL" id="NEC90481.1"/>
    </source>
</evidence>
<dbReference type="AlphaFoldDB" id="A0A6B3C1B3"/>
<name>A0A6B3C1B3_9ACTN</name>
<reference evidence="1" key="1">
    <citation type="submission" date="2020-01" db="EMBL/GenBank/DDBJ databases">
        <title>Insect and environment-associated Actinomycetes.</title>
        <authorList>
            <person name="Currrie C."/>
            <person name="Chevrette M."/>
            <person name="Carlson C."/>
            <person name="Stubbendieck R."/>
            <person name="Wendt-Pienkowski E."/>
        </authorList>
    </citation>
    <scope>NUCLEOTIDE SEQUENCE</scope>
    <source>
        <strain evidence="1">SID12501</strain>
    </source>
</reference>